<feature type="compositionally biased region" description="Polar residues" evidence="1">
    <location>
        <begin position="34"/>
        <end position="43"/>
    </location>
</feature>
<evidence type="ECO:0000313" key="4">
    <source>
        <dbReference type="Proteomes" id="UP000037035"/>
    </source>
</evidence>
<feature type="transmembrane region" description="Helical" evidence="2">
    <location>
        <begin position="201"/>
        <end position="224"/>
    </location>
</feature>
<dbReference type="VEuPathDB" id="FungiDB:VP01_2035g1"/>
<gene>
    <name evidence="3" type="ORF">VP01_2035g1</name>
</gene>
<name>A0A0L6VB58_9BASI</name>
<keyword evidence="2" id="KW-0472">Membrane</keyword>
<keyword evidence="4" id="KW-1185">Reference proteome</keyword>
<accession>A0A0L6VB58</accession>
<feature type="region of interest" description="Disordered" evidence="1">
    <location>
        <begin position="34"/>
        <end position="59"/>
    </location>
</feature>
<evidence type="ECO:0000256" key="2">
    <source>
        <dbReference type="SAM" id="Phobius"/>
    </source>
</evidence>
<proteinExistence type="predicted"/>
<dbReference type="OrthoDB" id="3142841at2759"/>
<feature type="transmembrane region" description="Helical" evidence="2">
    <location>
        <begin position="123"/>
        <end position="142"/>
    </location>
</feature>
<keyword evidence="2" id="KW-1133">Transmembrane helix</keyword>
<dbReference type="PANTHER" id="PTHR33927:SF1">
    <property type="entry name" value="TRANSMEMBRANE PROTEIN"/>
    <property type="match status" value="1"/>
</dbReference>
<evidence type="ECO:0000256" key="1">
    <source>
        <dbReference type="SAM" id="MobiDB-lite"/>
    </source>
</evidence>
<feature type="transmembrane region" description="Helical" evidence="2">
    <location>
        <begin position="274"/>
        <end position="298"/>
    </location>
</feature>
<comment type="caution">
    <text evidence="3">The sequence shown here is derived from an EMBL/GenBank/DDBJ whole genome shotgun (WGS) entry which is preliminary data.</text>
</comment>
<dbReference type="Proteomes" id="UP000037035">
    <property type="component" value="Unassembled WGS sequence"/>
</dbReference>
<dbReference type="AlphaFoldDB" id="A0A0L6VB58"/>
<dbReference type="EMBL" id="LAVV01006877">
    <property type="protein sequence ID" value="KNZ57944.1"/>
    <property type="molecule type" value="Genomic_DNA"/>
</dbReference>
<protein>
    <submittedName>
        <fullName evidence="3">Uncharacterized protein</fullName>
    </submittedName>
</protein>
<dbReference type="STRING" id="27349.A0A0L6VB58"/>
<feature type="transmembrane region" description="Helical" evidence="2">
    <location>
        <begin position="318"/>
        <end position="335"/>
    </location>
</feature>
<reference evidence="3 4" key="1">
    <citation type="submission" date="2015-08" db="EMBL/GenBank/DDBJ databases">
        <title>Next Generation Sequencing and Analysis of the Genome of Puccinia sorghi L Schw, the Causal Agent of Maize Common Rust.</title>
        <authorList>
            <person name="Rochi L."/>
            <person name="Burguener G."/>
            <person name="Darino M."/>
            <person name="Turjanski A."/>
            <person name="Kreff E."/>
            <person name="Dieguez M.J."/>
            <person name="Sacco F."/>
        </authorList>
    </citation>
    <scope>NUCLEOTIDE SEQUENCE [LARGE SCALE GENOMIC DNA]</scope>
    <source>
        <strain evidence="3 4">RO10H11247</strain>
    </source>
</reference>
<evidence type="ECO:0000313" key="3">
    <source>
        <dbReference type="EMBL" id="KNZ57944.1"/>
    </source>
</evidence>
<feature type="transmembrane region" description="Helical" evidence="2">
    <location>
        <begin position="236"/>
        <end position="254"/>
    </location>
</feature>
<feature type="transmembrane region" description="Helical" evidence="2">
    <location>
        <begin position="163"/>
        <end position="189"/>
    </location>
</feature>
<organism evidence="3 4">
    <name type="scientific">Puccinia sorghi</name>
    <dbReference type="NCBI Taxonomy" id="27349"/>
    <lineage>
        <taxon>Eukaryota</taxon>
        <taxon>Fungi</taxon>
        <taxon>Dikarya</taxon>
        <taxon>Basidiomycota</taxon>
        <taxon>Pucciniomycotina</taxon>
        <taxon>Pucciniomycetes</taxon>
        <taxon>Pucciniales</taxon>
        <taxon>Pucciniaceae</taxon>
        <taxon>Puccinia</taxon>
    </lineage>
</organism>
<dbReference type="PANTHER" id="PTHR33927">
    <property type="entry name" value="TRANSMEMBRANE PROTEIN"/>
    <property type="match status" value="1"/>
</dbReference>
<keyword evidence="2" id="KW-0812">Transmembrane</keyword>
<feature type="transmembrane region" description="Helical" evidence="2">
    <location>
        <begin position="95"/>
        <end position="117"/>
    </location>
</feature>
<sequence length="594" mass="67349">MKGVGGRASRPISYNYNLPLSPLRAEKFRVDSPFSSVDSQNYSDPAGSSDKDTQSPSEVSEKGSALSLQLASRSTPVIVGRSATFWTWFSPYRQLLFLVVTAQAMMILVTLITGWTFARTHLSALACGNMLVAIAIRSEWVIRFFYWTSIMLLRNWAPLRFKVFVVGILYHIGGLHSGCGICAMMWLVISWAYHILDRNLYHYLVLASLFLSMIVAFLICFLATPLVRGLHHKYDSFANSTSYLLLIFFFSHFPRSVFEITHRFLGWYASYIQMFFVSFRALSTGVITSLIFVITSSWWDVNTQSWRTSGKYLLQPDFWFMIAIIPLIVAQWITVRKVPVTVQSVSAICQSSTKQELHLMFIYGFYSWIALRKSLDNPRTWGFDIRSSHSALSGWIERMAHLCEGKQADCHYIVMAVQGGFTGAMNKDQPETLYTKTWKPCGLPYFSRLFNRGVAICTGSGIGAVGSTCIQHDDWFLIWIGGNLEKTYGPEFMNFITSKIPAHRLLIWDTKGPLGRPDVNIELEHVYKQWDAQIALFIGSPALNKSVLRTSRARGIPVFVSCALPILLKFPLSSEHWLDLSGMLDDKPFLSEPF</sequence>
<dbReference type="InterPro" id="IPR052979">
    <property type="entry name" value="Adenylate-forming_domain"/>
</dbReference>